<dbReference type="AlphaFoldDB" id="Q2R8D3"/>
<organism evidence="1 2">
    <name type="scientific">Oryza sativa subsp. japonica</name>
    <name type="common">Rice</name>
    <dbReference type="NCBI Taxonomy" id="39947"/>
    <lineage>
        <taxon>Eukaryota</taxon>
        <taxon>Viridiplantae</taxon>
        <taxon>Streptophyta</taxon>
        <taxon>Embryophyta</taxon>
        <taxon>Tracheophyta</taxon>
        <taxon>Spermatophyta</taxon>
        <taxon>Magnoliopsida</taxon>
        <taxon>Liliopsida</taxon>
        <taxon>Poales</taxon>
        <taxon>Poaceae</taxon>
        <taxon>BOP clade</taxon>
        <taxon>Oryzoideae</taxon>
        <taxon>Oryzeae</taxon>
        <taxon>Oryzinae</taxon>
        <taxon>Oryza</taxon>
        <taxon>Oryza sativa</taxon>
    </lineage>
</organism>
<evidence type="ECO:0000313" key="2">
    <source>
        <dbReference type="Proteomes" id="UP000000763"/>
    </source>
</evidence>
<proteinExistence type="predicted"/>
<reference evidence="2" key="1">
    <citation type="journal article" date="2005" name="Nature">
        <title>The map-based sequence of the rice genome.</title>
        <authorList>
            <consortium name="International rice genome sequencing project (IRGSP)"/>
            <person name="Matsumoto T."/>
            <person name="Wu J."/>
            <person name="Kanamori H."/>
            <person name="Katayose Y."/>
            <person name="Fujisawa M."/>
            <person name="Namiki N."/>
            <person name="Mizuno H."/>
            <person name="Yamamoto K."/>
            <person name="Antonio B.A."/>
            <person name="Baba T."/>
            <person name="Sakata K."/>
            <person name="Nagamura Y."/>
            <person name="Aoki H."/>
            <person name="Arikawa K."/>
            <person name="Arita K."/>
            <person name="Bito T."/>
            <person name="Chiden Y."/>
            <person name="Fujitsuka N."/>
            <person name="Fukunaka R."/>
            <person name="Hamada M."/>
            <person name="Harada C."/>
            <person name="Hayashi A."/>
            <person name="Hijishita S."/>
            <person name="Honda M."/>
            <person name="Hosokawa S."/>
            <person name="Ichikawa Y."/>
            <person name="Idonuma A."/>
            <person name="Iijima M."/>
            <person name="Ikeda M."/>
            <person name="Ikeno M."/>
            <person name="Ito K."/>
            <person name="Ito S."/>
            <person name="Ito T."/>
            <person name="Ito Y."/>
            <person name="Ito Y."/>
            <person name="Iwabuchi A."/>
            <person name="Kamiya K."/>
            <person name="Karasawa W."/>
            <person name="Kurita K."/>
            <person name="Katagiri S."/>
            <person name="Kikuta A."/>
            <person name="Kobayashi H."/>
            <person name="Kobayashi N."/>
            <person name="Machita K."/>
            <person name="Maehara T."/>
            <person name="Masukawa M."/>
            <person name="Mizubayashi T."/>
            <person name="Mukai Y."/>
            <person name="Nagasaki H."/>
            <person name="Nagata Y."/>
            <person name="Naito S."/>
            <person name="Nakashima M."/>
            <person name="Nakama Y."/>
            <person name="Nakamichi Y."/>
            <person name="Nakamura M."/>
            <person name="Meguro A."/>
            <person name="Negishi M."/>
            <person name="Ohta I."/>
            <person name="Ohta T."/>
            <person name="Okamoto M."/>
            <person name="Ono N."/>
            <person name="Saji S."/>
            <person name="Sakaguchi M."/>
            <person name="Sakai K."/>
            <person name="Shibata M."/>
            <person name="Shimokawa T."/>
            <person name="Song J."/>
            <person name="Takazaki Y."/>
            <person name="Terasawa K."/>
            <person name="Tsugane M."/>
            <person name="Tsuji K."/>
            <person name="Ueda S."/>
            <person name="Waki K."/>
            <person name="Yamagata H."/>
            <person name="Yamamoto M."/>
            <person name="Yamamoto S."/>
            <person name="Yamane H."/>
            <person name="Yoshiki S."/>
            <person name="Yoshihara R."/>
            <person name="Yukawa K."/>
            <person name="Zhong H."/>
            <person name="Yano M."/>
            <person name="Yuan Q."/>
            <person name="Ouyang S."/>
            <person name="Liu J."/>
            <person name="Jones K.M."/>
            <person name="Gansberger K."/>
            <person name="Moffat K."/>
            <person name="Hill J."/>
            <person name="Bera J."/>
            <person name="Fadrosh D."/>
            <person name="Jin S."/>
            <person name="Johri S."/>
            <person name="Kim M."/>
            <person name="Overton L."/>
            <person name="Reardon M."/>
            <person name="Tsitrin T."/>
            <person name="Vuong H."/>
            <person name="Weaver B."/>
            <person name="Ciecko A."/>
            <person name="Tallon L."/>
            <person name="Jackson J."/>
            <person name="Pai G."/>
            <person name="Aken S.V."/>
            <person name="Utterback T."/>
            <person name="Reidmuller S."/>
            <person name="Feldblyum T."/>
            <person name="Hsiao J."/>
            <person name="Zismann V."/>
            <person name="Iobst S."/>
            <person name="de Vazeille A.R."/>
            <person name="Buell C.R."/>
            <person name="Ying K."/>
            <person name="Li Y."/>
            <person name="Lu T."/>
            <person name="Huang Y."/>
            <person name="Zhao Q."/>
            <person name="Feng Q."/>
            <person name="Zhang L."/>
            <person name="Zhu J."/>
            <person name="Weng Q."/>
            <person name="Mu J."/>
            <person name="Lu Y."/>
            <person name="Fan D."/>
            <person name="Liu Y."/>
            <person name="Guan J."/>
            <person name="Zhang Y."/>
            <person name="Yu S."/>
            <person name="Liu X."/>
            <person name="Zhang Y."/>
            <person name="Hong G."/>
            <person name="Han B."/>
            <person name="Choisne N."/>
            <person name="Demange N."/>
            <person name="Orjeda G."/>
            <person name="Samain S."/>
            <person name="Cattolico L."/>
            <person name="Pelletier E."/>
            <person name="Couloux A."/>
            <person name="Segurens B."/>
            <person name="Wincker P."/>
            <person name="D'Hont A."/>
            <person name="Scarpelli C."/>
            <person name="Weissenbach J."/>
            <person name="Salanoubat M."/>
            <person name="Quetier F."/>
            <person name="Yu Y."/>
            <person name="Kim H.R."/>
            <person name="Rambo T."/>
            <person name="Currie J."/>
            <person name="Collura K."/>
            <person name="Luo M."/>
            <person name="Yang T."/>
            <person name="Ammiraju J.S.S."/>
            <person name="Engler F."/>
            <person name="Soderlund C."/>
            <person name="Wing R.A."/>
            <person name="Palmer L.E."/>
            <person name="de la Bastide M."/>
            <person name="Spiegel L."/>
            <person name="Nascimento L."/>
            <person name="Zutavern T."/>
            <person name="O'Shaughnessy A."/>
            <person name="Dike S."/>
            <person name="Dedhia N."/>
            <person name="Preston R."/>
            <person name="Balija V."/>
            <person name="McCombie W.R."/>
            <person name="Chow T."/>
            <person name="Chen H."/>
            <person name="Chung M."/>
            <person name="Chen C."/>
            <person name="Shaw J."/>
            <person name="Wu H."/>
            <person name="Hsiao K."/>
            <person name="Chao Y."/>
            <person name="Chu M."/>
            <person name="Cheng C."/>
            <person name="Hour A."/>
            <person name="Lee P."/>
            <person name="Lin S."/>
            <person name="Lin Y."/>
            <person name="Liou J."/>
            <person name="Liu S."/>
            <person name="Hsing Y."/>
            <person name="Raghuvanshi S."/>
            <person name="Mohanty A."/>
            <person name="Bharti A.K."/>
            <person name="Gaur A."/>
            <person name="Gupta V."/>
            <person name="Kumar D."/>
            <person name="Ravi V."/>
            <person name="Vij S."/>
            <person name="Kapur A."/>
            <person name="Khurana P."/>
            <person name="Khurana P."/>
            <person name="Khurana J.P."/>
            <person name="Tyagi A.K."/>
            <person name="Gaikwad K."/>
            <person name="Singh A."/>
            <person name="Dalal V."/>
            <person name="Srivastava S."/>
            <person name="Dixit A."/>
            <person name="Pal A.K."/>
            <person name="Ghazi I.A."/>
            <person name="Yadav M."/>
            <person name="Pandit A."/>
            <person name="Bhargava A."/>
            <person name="Sureshbabu K."/>
            <person name="Batra K."/>
            <person name="Sharma T.R."/>
            <person name="Mohapatra T."/>
            <person name="Singh N.K."/>
            <person name="Messing J."/>
            <person name="Nelson A.B."/>
            <person name="Fuks G."/>
            <person name="Kavchok S."/>
            <person name="Keizer G."/>
            <person name="Linton E."/>
            <person name="Llaca V."/>
            <person name="Song R."/>
            <person name="Tanyolac B."/>
            <person name="Young S."/>
            <person name="Ho-Il K."/>
            <person name="Hahn J.H."/>
            <person name="Sangsakoo G."/>
            <person name="Vanavichit A."/>
            <person name="de Mattos Luiz.A.T."/>
            <person name="Zimmer P.D."/>
            <person name="Malone G."/>
            <person name="Dellagostin O."/>
            <person name="de Oliveira A.C."/>
            <person name="Bevan M."/>
            <person name="Bancroft I."/>
            <person name="Minx P."/>
            <person name="Cordum H."/>
            <person name="Wilson R."/>
            <person name="Cheng Z."/>
            <person name="Jin W."/>
            <person name="Jiang J."/>
            <person name="Leong S.A."/>
            <person name="Iwama H."/>
            <person name="Gojobori T."/>
            <person name="Itoh T."/>
            <person name="Niimura Y."/>
            <person name="Fujii Y."/>
            <person name="Habara T."/>
            <person name="Sakai H."/>
            <person name="Sato Y."/>
            <person name="Wilson G."/>
            <person name="Kumar K."/>
            <person name="McCouch S."/>
            <person name="Juretic N."/>
            <person name="Hoen D."/>
            <person name="Wright S."/>
            <person name="Bruskiewich R."/>
            <person name="Bureau T."/>
            <person name="Miyao A."/>
            <person name="Hirochika H."/>
            <person name="Nishikawa T."/>
            <person name="Kadowaki K."/>
            <person name="Sugiura M."/>
            <person name="Burr B."/>
            <person name="Sasaki T."/>
        </authorList>
    </citation>
    <scope>NUCLEOTIDE SEQUENCE [LARGE SCALE GENOMIC DNA]</scope>
    <source>
        <strain evidence="2">cv. Nipponbare</strain>
    </source>
</reference>
<evidence type="ECO:0000313" key="1">
    <source>
        <dbReference type="EMBL" id="AAX96203.1"/>
    </source>
</evidence>
<name>Q2R8D3_ORYSJ</name>
<dbReference type="EMBL" id="AC136971">
    <property type="protein sequence ID" value="AAX96203.1"/>
    <property type="molecule type" value="Genomic_DNA"/>
</dbReference>
<accession>Q2R8D3</accession>
<sequence length="242" mass="25414">MAAGAWRIGALDAPRHRRWLAQDAARCGVRAVQLYGDGGGGGRRLLASRVSNNRTRRHTDRCMATAPGLASLSSLEQQEEAAHGVGTWKWPVGLGFDWAVARGRGPKFWVCCGICSLPSCGAENPAAKSGGAPGRSYTEVAKIGWSLVSAPVTGELKDITTEIKYGAYHKRLRHLVGADGKPGSSRAEAPALGTEEEILALLLFGGGRVHSSARQSGAVVAVDKPADPRTEYRGGMLATAAS</sequence>
<reference evidence="2" key="2">
    <citation type="journal article" date="2008" name="Nucleic Acids Res.">
        <title>The rice annotation project database (RAP-DB): 2008 update.</title>
        <authorList>
            <consortium name="The rice annotation project (RAP)"/>
        </authorList>
    </citation>
    <scope>GENOME REANNOTATION</scope>
    <source>
        <strain evidence="2">cv. Nipponbare</strain>
    </source>
</reference>
<dbReference type="Proteomes" id="UP000000763">
    <property type="component" value="Chromosome 11"/>
</dbReference>
<protein>
    <submittedName>
        <fullName evidence="1">Uncharacterized protein</fullName>
    </submittedName>
</protein>
<gene>
    <name evidence="1" type="ordered locus">LOC_Os11g12590</name>
</gene>